<reference evidence="1 2" key="1">
    <citation type="submission" date="2013-05" db="EMBL/GenBank/DDBJ databases">
        <title>Draft genome of the parasitic nematode Anyclostoma ceylanicum.</title>
        <authorList>
            <person name="Mitreva M."/>
        </authorList>
    </citation>
    <scope>NUCLEOTIDE SEQUENCE [LARGE SCALE GENOMIC DNA]</scope>
</reference>
<gene>
    <name evidence="1" type="ORF">ANCCEY_15374</name>
</gene>
<feature type="non-terminal residue" evidence="1">
    <location>
        <position position="1"/>
    </location>
</feature>
<name>A0A0D6L7M1_9BILA</name>
<feature type="non-terminal residue" evidence="1">
    <location>
        <position position="126"/>
    </location>
</feature>
<dbReference type="InterPro" id="IPR028082">
    <property type="entry name" value="Peripla_BP_I"/>
</dbReference>
<evidence type="ECO:0008006" key="3">
    <source>
        <dbReference type="Google" id="ProtNLM"/>
    </source>
</evidence>
<dbReference type="EMBL" id="KE127813">
    <property type="protein sequence ID" value="EPB65561.1"/>
    <property type="molecule type" value="Genomic_DNA"/>
</dbReference>
<accession>A0A0D6L7M1</accession>
<dbReference type="SUPFAM" id="SSF53822">
    <property type="entry name" value="Periplasmic binding protein-like I"/>
    <property type="match status" value="1"/>
</dbReference>
<dbReference type="AlphaFoldDB" id="A0A0D6L7M1"/>
<dbReference type="Proteomes" id="UP000054495">
    <property type="component" value="Unassembled WGS sequence"/>
</dbReference>
<proteinExistence type="predicted"/>
<keyword evidence="2" id="KW-1185">Reference proteome</keyword>
<dbReference type="Gene3D" id="3.40.50.2300">
    <property type="match status" value="1"/>
</dbReference>
<evidence type="ECO:0000313" key="2">
    <source>
        <dbReference type="Proteomes" id="UP000054495"/>
    </source>
</evidence>
<protein>
    <recommendedName>
        <fullName evidence="3">Receptor ligand binding region domain-containing protein</fullName>
    </recommendedName>
</protein>
<evidence type="ECO:0000313" key="1">
    <source>
        <dbReference type="EMBL" id="EPB65561.1"/>
    </source>
</evidence>
<sequence>SLYLSGHPNNFKQSHTSPKTLTFPRYGDNVPLYNMDGSQHETLGYCVVRLLKEFEWDNLSIIFTSNVVNYCDDIVADVEAAISDDNSYNPVIVYKEQINKSDTDPFHNALSEIRLRSRRQSGAGKE</sequence>
<organism evidence="1 2">
    <name type="scientific">Ancylostoma ceylanicum</name>
    <dbReference type="NCBI Taxonomy" id="53326"/>
    <lineage>
        <taxon>Eukaryota</taxon>
        <taxon>Metazoa</taxon>
        <taxon>Ecdysozoa</taxon>
        <taxon>Nematoda</taxon>
        <taxon>Chromadorea</taxon>
        <taxon>Rhabditida</taxon>
        <taxon>Rhabditina</taxon>
        <taxon>Rhabditomorpha</taxon>
        <taxon>Strongyloidea</taxon>
        <taxon>Ancylostomatidae</taxon>
        <taxon>Ancylostomatinae</taxon>
        <taxon>Ancylostoma</taxon>
    </lineage>
</organism>